<feature type="domain" description="DUF7168" evidence="3">
    <location>
        <begin position="61"/>
        <end position="173"/>
    </location>
</feature>
<proteinExistence type="predicted"/>
<feature type="domain" description="DUF2786" evidence="2">
    <location>
        <begin position="7"/>
        <end position="45"/>
    </location>
</feature>
<dbReference type="InterPro" id="IPR024498">
    <property type="entry name" value="DUF2786"/>
</dbReference>
<dbReference type="InterPro" id="IPR055592">
    <property type="entry name" value="DUF7168"/>
</dbReference>
<keyword evidence="5" id="KW-1185">Reference proteome</keyword>
<name>A0ABR9ZKY1_9CORY</name>
<comment type="caution">
    <text evidence="4">The sequence shown here is derived from an EMBL/GenBank/DDBJ whole genome shotgun (WGS) entry which is preliminary data.</text>
</comment>
<dbReference type="Pfam" id="PF10979">
    <property type="entry name" value="DUF2786"/>
    <property type="match status" value="1"/>
</dbReference>
<reference evidence="4 5" key="1">
    <citation type="submission" date="2020-10" db="EMBL/GenBank/DDBJ databases">
        <title>Novel species in genus Corynebacterium.</title>
        <authorList>
            <person name="Zhang G."/>
        </authorList>
    </citation>
    <scope>NUCLEOTIDE SEQUENCE [LARGE SCALE GENOMIC DNA]</scope>
    <source>
        <strain evidence="4 5">DSM 45110</strain>
    </source>
</reference>
<evidence type="ECO:0000313" key="4">
    <source>
        <dbReference type="EMBL" id="MBF4553934.1"/>
    </source>
</evidence>
<gene>
    <name evidence="4" type="ORF">IRY30_07565</name>
</gene>
<organism evidence="4 5">
    <name type="scientific">Corynebacterium suicordis DSM 45110</name>
    <dbReference type="NCBI Taxonomy" id="1121369"/>
    <lineage>
        <taxon>Bacteria</taxon>
        <taxon>Bacillati</taxon>
        <taxon>Actinomycetota</taxon>
        <taxon>Actinomycetes</taxon>
        <taxon>Mycobacteriales</taxon>
        <taxon>Corynebacteriaceae</taxon>
        <taxon>Corynebacterium</taxon>
    </lineage>
</organism>
<dbReference type="EMBL" id="JADKMY010000002">
    <property type="protein sequence ID" value="MBF4553934.1"/>
    <property type="molecule type" value="Genomic_DNA"/>
</dbReference>
<evidence type="ECO:0000259" key="2">
    <source>
        <dbReference type="Pfam" id="PF10979"/>
    </source>
</evidence>
<dbReference type="Pfam" id="PF23771">
    <property type="entry name" value="DUF7168"/>
    <property type="match status" value="1"/>
</dbReference>
<evidence type="ECO:0000313" key="5">
    <source>
        <dbReference type="Proteomes" id="UP000635902"/>
    </source>
</evidence>
<evidence type="ECO:0000259" key="3">
    <source>
        <dbReference type="Pfam" id="PF23771"/>
    </source>
</evidence>
<dbReference type="Proteomes" id="UP000635902">
    <property type="component" value="Unassembled WGS sequence"/>
</dbReference>
<sequence length="253" mass="27982">MANLDSIKLKVEKLLAMAADREGSPEGDAFRVKAFELMAQYGVDEAQLSAGEEARVVHRETQLTGTYTDMQFMLLNALGTVLHCQVVMFKLPRSSKVSKAVLFGRPHHVERAVLLYGFLSPAMIAGATTMTDMWPDENISLTTRKRSWMTGFVSEITARLRSIEAEHAPEYAQADNGVQRSGEVVLQQDRDLAAELALEHFPHLRRSRGSRRRIDPLSFEHGAQEGKNMDLGQTRMSNARGALPQGATGRATG</sequence>
<protein>
    <submittedName>
        <fullName evidence="4">DUF2786 domain-containing protein</fullName>
    </submittedName>
</protein>
<evidence type="ECO:0000256" key="1">
    <source>
        <dbReference type="SAM" id="MobiDB-lite"/>
    </source>
</evidence>
<dbReference type="RefSeq" id="WP_194556817.1">
    <property type="nucleotide sequence ID" value="NZ_JADKMY010000002.1"/>
</dbReference>
<feature type="region of interest" description="Disordered" evidence="1">
    <location>
        <begin position="207"/>
        <end position="230"/>
    </location>
</feature>
<accession>A0ABR9ZKY1</accession>